<name>A0ACD1A9L4_9FIRM</name>
<evidence type="ECO:0000313" key="2">
    <source>
        <dbReference type="Proteomes" id="UP000594014"/>
    </source>
</evidence>
<gene>
    <name evidence="1" type="ORF">FRZ06_06480</name>
</gene>
<dbReference type="Proteomes" id="UP000594014">
    <property type="component" value="Chromosome"/>
</dbReference>
<sequence>MSIEQIITLAKERLGKDITEQEAQDYINGKTAIPDEALDIVSGGGDCALKGHCPVCLQLLSIGPYGYPYCNNPNCSQYHLVK</sequence>
<accession>A0ACD1A9L4</accession>
<evidence type="ECO:0000313" key="1">
    <source>
        <dbReference type="EMBL" id="QOX63013.1"/>
    </source>
</evidence>
<protein>
    <submittedName>
        <fullName evidence="1">Uncharacterized protein</fullName>
    </submittedName>
</protein>
<organism evidence="1 2">
    <name type="scientific">Anoxybacterium hadale</name>
    <dbReference type="NCBI Taxonomy" id="3408580"/>
    <lineage>
        <taxon>Bacteria</taxon>
        <taxon>Bacillati</taxon>
        <taxon>Bacillota</taxon>
        <taxon>Clostridia</taxon>
        <taxon>Peptostreptococcales</taxon>
        <taxon>Anaerovoracaceae</taxon>
        <taxon>Anoxybacterium</taxon>
    </lineage>
</organism>
<dbReference type="EMBL" id="CP042469">
    <property type="protein sequence ID" value="QOX63013.1"/>
    <property type="molecule type" value="Genomic_DNA"/>
</dbReference>
<keyword evidence="2" id="KW-1185">Reference proteome</keyword>
<reference evidence="1" key="1">
    <citation type="submission" date="2019-08" db="EMBL/GenBank/DDBJ databases">
        <title>Genome sequence of Clostridiales bacterium MT110.</title>
        <authorList>
            <person name="Cao J."/>
        </authorList>
    </citation>
    <scope>NUCLEOTIDE SEQUENCE</scope>
    <source>
        <strain evidence="1">MT110</strain>
    </source>
</reference>
<proteinExistence type="predicted"/>